<evidence type="ECO:0000313" key="2">
    <source>
        <dbReference type="EMBL" id="VAX30791.1"/>
    </source>
</evidence>
<reference evidence="2" key="1">
    <citation type="submission" date="2018-06" db="EMBL/GenBank/DDBJ databases">
        <authorList>
            <person name="Zhirakovskaya E."/>
        </authorList>
    </citation>
    <scope>NUCLEOTIDE SEQUENCE</scope>
</reference>
<sequence length="53" mass="5808">ADNGLGDISPETRGRGFGLFITREILQYYGGFLEIKSRKGAGTAVRLYLRVSS</sequence>
<proteinExistence type="predicted"/>
<dbReference type="InterPro" id="IPR003594">
    <property type="entry name" value="HATPase_dom"/>
</dbReference>
<dbReference type="GO" id="GO:0016772">
    <property type="term" value="F:transferase activity, transferring phosphorus-containing groups"/>
    <property type="evidence" value="ECO:0007669"/>
    <property type="project" value="InterPro"/>
</dbReference>
<feature type="non-terminal residue" evidence="2">
    <location>
        <position position="1"/>
    </location>
</feature>
<accession>A0A3B1CW86</accession>
<organism evidence="2">
    <name type="scientific">hydrothermal vent metagenome</name>
    <dbReference type="NCBI Taxonomy" id="652676"/>
    <lineage>
        <taxon>unclassified sequences</taxon>
        <taxon>metagenomes</taxon>
        <taxon>ecological metagenomes</taxon>
    </lineage>
</organism>
<dbReference type="InterPro" id="IPR004358">
    <property type="entry name" value="Sig_transdc_His_kin-like_C"/>
</dbReference>
<dbReference type="Pfam" id="PF02518">
    <property type="entry name" value="HATPase_c"/>
    <property type="match status" value="1"/>
</dbReference>
<dbReference type="SUPFAM" id="SSF55874">
    <property type="entry name" value="ATPase domain of HSP90 chaperone/DNA topoisomerase II/histidine kinase"/>
    <property type="match status" value="1"/>
</dbReference>
<feature type="domain" description="Histidine kinase/HSP90-like ATPase" evidence="1">
    <location>
        <begin position="9"/>
        <end position="51"/>
    </location>
</feature>
<dbReference type="EMBL" id="UOGH01000178">
    <property type="protein sequence ID" value="VAX30791.1"/>
    <property type="molecule type" value="Genomic_DNA"/>
</dbReference>
<dbReference type="PRINTS" id="PR00344">
    <property type="entry name" value="BCTRLSENSOR"/>
</dbReference>
<name>A0A3B1CW86_9ZZZZ</name>
<dbReference type="Gene3D" id="3.30.565.10">
    <property type="entry name" value="Histidine kinase-like ATPase, C-terminal domain"/>
    <property type="match status" value="1"/>
</dbReference>
<dbReference type="AlphaFoldDB" id="A0A3B1CW86"/>
<dbReference type="InterPro" id="IPR036890">
    <property type="entry name" value="HATPase_C_sf"/>
</dbReference>
<protein>
    <recommendedName>
        <fullName evidence="1">Histidine kinase/HSP90-like ATPase domain-containing protein</fullName>
    </recommendedName>
</protein>
<gene>
    <name evidence="2" type="ORF">MNBD_NITROSPIRAE02-120</name>
</gene>
<evidence type="ECO:0000259" key="1">
    <source>
        <dbReference type="Pfam" id="PF02518"/>
    </source>
</evidence>